<proteinExistence type="predicted"/>
<dbReference type="EMBL" id="UOFY01000075">
    <property type="protein sequence ID" value="VAX11739.1"/>
    <property type="molecule type" value="Genomic_DNA"/>
</dbReference>
<feature type="domain" description="DUF559" evidence="1">
    <location>
        <begin position="23"/>
        <end position="129"/>
    </location>
</feature>
<sequence>MDEAVTKGPLALRERDRVRGSKRLRSLARAQRRQATDAEHLLWKHLRGRQLMGFKFRRQGVIEPYIVDFVCLDAKLIIEADGGQHAEQIAYDARRTAELETMGYRIMRFWNHEILRELHSVLEQIQSALIEIPSPQPSP</sequence>
<dbReference type="InterPro" id="IPR011335">
    <property type="entry name" value="Restrct_endonuc-II-like"/>
</dbReference>
<keyword evidence="2" id="KW-0808">Transferase</keyword>
<evidence type="ECO:0000313" key="2">
    <source>
        <dbReference type="EMBL" id="VAX11739.1"/>
    </source>
</evidence>
<reference evidence="2" key="1">
    <citation type="submission" date="2018-06" db="EMBL/GenBank/DDBJ databases">
        <authorList>
            <person name="Zhirakovskaya E."/>
        </authorList>
    </citation>
    <scope>NUCLEOTIDE SEQUENCE</scope>
</reference>
<dbReference type="SUPFAM" id="SSF52980">
    <property type="entry name" value="Restriction endonuclease-like"/>
    <property type="match status" value="1"/>
</dbReference>
<accession>A0A3B1B085</accession>
<dbReference type="InterPro" id="IPR047216">
    <property type="entry name" value="Endonuclease_DUF559_bact"/>
</dbReference>
<dbReference type="AlphaFoldDB" id="A0A3B1B085"/>
<gene>
    <name evidence="2" type="ORF">MNBD_GAMMA25-2155</name>
</gene>
<dbReference type="GO" id="GO:0032259">
    <property type="term" value="P:methylation"/>
    <property type="evidence" value="ECO:0007669"/>
    <property type="project" value="UniProtKB-KW"/>
</dbReference>
<dbReference type="PANTHER" id="PTHR38590">
    <property type="entry name" value="BLL0828 PROTEIN"/>
    <property type="match status" value="1"/>
</dbReference>
<dbReference type="PANTHER" id="PTHR38590:SF1">
    <property type="entry name" value="BLL0828 PROTEIN"/>
    <property type="match status" value="1"/>
</dbReference>
<dbReference type="InterPro" id="IPR007569">
    <property type="entry name" value="DUF559"/>
</dbReference>
<evidence type="ECO:0000259" key="1">
    <source>
        <dbReference type="Pfam" id="PF04480"/>
    </source>
</evidence>
<organism evidence="2">
    <name type="scientific">hydrothermal vent metagenome</name>
    <dbReference type="NCBI Taxonomy" id="652676"/>
    <lineage>
        <taxon>unclassified sequences</taxon>
        <taxon>metagenomes</taxon>
        <taxon>ecological metagenomes</taxon>
    </lineage>
</organism>
<dbReference type="Pfam" id="PF04480">
    <property type="entry name" value="DUF559"/>
    <property type="match status" value="1"/>
</dbReference>
<dbReference type="GO" id="GO:0008168">
    <property type="term" value="F:methyltransferase activity"/>
    <property type="evidence" value="ECO:0007669"/>
    <property type="project" value="UniProtKB-KW"/>
</dbReference>
<dbReference type="Gene3D" id="3.40.960.10">
    <property type="entry name" value="VSR Endonuclease"/>
    <property type="match status" value="1"/>
</dbReference>
<protein>
    <submittedName>
        <fullName evidence="2">DNA methylase, putative</fullName>
    </submittedName>
</protein>
<keyword evidence="2" id="KW-0489">Methyltransferase</keyword>
<dbReference type="CDD" id="cd01038">
    <property type="entry name" value="Endonuclease_DUF559"/>
    <property type="match status" value="1"/>
</dbReference>
<name>A0A3B1B085_9ZZZZ</name>